<evidence type="ECO:0000313" key="2">
    <source>
        <dbReference type="EMBL" id="KAF1817233.1"/>
    </source>
</evidence>
<protein>
    <submittedName>
        <fullName evidence="2 4">Uncharacterized protein</fullName>
    </submittedName>
</protein>
<reference evidence="4" key="2">
    <citation type="submission" date="2020-04" db="EMBL/GenBank/DDBJ databases">
        <authorList>
            <consortium name="NCBI Genome Project"/>
        </authorList>
    </citation>
    <scope>NUCLEOTIDE SEQUENCE</scope>
    <source>
        <strain evidence="4">CBS 781.70</strain>
    </source>
</reference>
<dbReference type="EMBL" id="ML975149">
    <property type="protein sequence ID" value="KAF1817233.1"/>
    <property type="molecule type" value="Genomic_DNA"/>
</dbReference>
<reference evidence="2 4" key="1">
    <citation type="submission" date="2020-01" db="EMBL/GenBank/DDBJ databases">
        <authorList>
            <consortium name="DOE Joint Genome Institute"/>
            <person name="Haridas S."/>
            <person name="Albert R."/>
            <person name="Binder M."/>
            <person name="Bloem J."/>
            <person name="Labutti K."/>
            <person name="Salamov A."/>
            <person name="Andreopoulos B."/>
            <person name="Baker S.E."/>
            <person name="Barry K."/>
            <person name="Bills G."/>
            <person name="Bluhm B.H."/>
            <person name="Cannon C."/>
            <person name="Castanera R."/>
            <person name="Culley D.E."/>
            <person name="Daum C."/>
            <person name="Ezra D."/>
            <person name="Gonzalez J.B."/>
            <person name="Henrissat B."/>
            <person name="Kuo A."/>
            <person name="Liang C."/>
            <person name="Lipzen A."/>
            <person name="Lutzoni F."/>
            <person name="Magnuson J."/>
            <person name="Mondo S."/>
            <person name="Nolan M."/>
            <person name="Ohm R."/>
            <person name="Pangilinan J."/>
            <person name="Park H.-J."/>
            <person name="Ramirez L."/>
            <person name="Alfaro M."/>
            <person name="Sun H."/>
            <person name="Tritt A."/>
            <person name="Yoshinaga Y."/>
            <person name="Zwiers L.-H."/>
            <person name="Turgeon B.G."/>
            <person name="Goodwin S.B."/>
            <person name="Spatafora J.W."/>
            <person name="Crous P.W."/>
            <person name="Grigoriev I.V."/>
        </authorList>
    </citation>
    <scope>NUCLEOTIDE SEQUENCE</scope>
    <source>
        <strain evidence="2 4">CBS 781.70</strain>
    </source>
</reference>
<feature type="transmembrane region" description="Helical" evidence="1">
    <location>
        <begin position="12"/>
        <end position="32"/>
    </location>
</feature>
<proteinExistence type="predicted"/>
<evidence type="ECO:0000313" key="3">
    <source>
        <dbReference type="Proteomes" id="UP000504638"/>
    </source>
</evidence>
<evidence type="ECO:0000313" key="4">
    <source>
        <dbReference type="RefSeq" id="XP_033538864.1"/>
    </source>
</evidence>
<keyword evidence="1" id="KW-0472">Membrane</keyword>
<keyword evidence="1" id="KW-0812">Transmembrane</keyword>
<dbReference type="Proteomes" id="UP000504638">
    <property type="component" value="Unplaced"/>
</dbReference>
<dbReference type="AlphaFoldDB" id="A0A6G1GGQ3"/>
<dbReference type="GeneID" id="54414268"/>
<accession>A0A6G1GGQ3</accession>
<keyword evidence="1" id="KW-1133">Transmembrane helix</keyword>
<dbReference type="RefSeq" id="XP_033538864.1">
    <property type="nucleotide sequence ID" value="XM_033673698.1"/>
</dbReference>
<keyword evidence="3" id="KW-1185">Reference proteome</keyword>
<reference evidence="4" key="3">
    <citation type="submission" date="2025-04" db="UniProtKB">
        <authorList>
            <consortium name="RefSeq"/>
        </authorList>
    </citation>
    <scope>IDENTIFICATION</scope>
    <source>
        <strain evidence="4">CBS 781.70</strain>
    </source>
</reference>
<name>A0A6G1GGQ3_9PEZI</name>
<sequence>MFQPLIEQALDHVVILFRTPWIFTLLATNYHCHLRIYRRAARSISQFYPSMVTTWSQGNQVSSTDPEFSR</sequence>
<evidence type="ECO:0000256" key="1">
    <source>
        <dbReference type="SAM" id="Phobius"/>
    </source>
</evidence>
<gene>
    <name evidence="2 4" type="ORF">P152DRAFT_12028</name>
</gene>
<organism evidence="2">
    <name type="scientific">Eremomyces bilateralis CBS 781.70</name>
    <dbReference type="NCBI Taxonomy" id="1392243"/>
    <lineage>
        <taxon>Eukaryota</taxon>
        <taxon>Fungi</taxon>
        <taxon>Dikarya</taxon>
        <taxon>Ascomycota</taxon>
        <taxon>Pezizomycotina</taxon>
        <taxon>Dothideomycetes</taxon>
        <taxon>Dothideomycetes incertae sedis</taxon>
        <taxon>Eremomycetales</taxon>
        <taxon>Eremomycetaceae</taxon>
        <taxon>Eremomyces</taxon>
    </lineage>
</organism>